<reference evidence="1 2" key="1">
    <citation type="submission" date="2013-08" db="EMBL/GenBank/DDBJ databases">
        <title>Genome sequencing of Lysobacter.</title>
        <authorList>
            <person name="Zhang S."/>
            <person name="Wang G."/>
        </authorList>
    </citation>
    <scope>NUCLEOTIDE SEQUENCE [LARGE SCALE GENOMIC DNA]</scope>
    <source>
        <strain evidence="1 2">Ko07</strain>
    </source>
</reference>
<comment type="caution">
    <text evidence="1">The sequence shown here is derived from an EMBL/GenBank/DDBJ whole genome shotgun (WGS) entry which is preliminary data.</text>
</comment>
<evidence type="ECO:0000313" key="1">
    <source>
        <dbReference type="EMBL" id="KGM52098.1"/>
    </source>
</evidence>
<protein>
    <submittedName>
        <fullName evidence="1">Uncharacterized protein</fullName>
    </submittedName>
</protein>
<dbReference type="AlphaFoldDB" id="A0A0A0EPM0"/>
<sequence>MDGEFDAARYREHVPPTWAGLCAGRRGFAGHGNPYGDHLLVWWQTGGQERAPEVRRYLARCASLAWHCEPLVAVAAITDAMALVASRRCRPAGVAAKALRMRNGEFLRLRTDAARWLSRGIDQAVGRYRSGTLRPRF</sequence>
<evidence type="ECO:0000313" key="2">
    <source>
        <dbReference type="Proteomes" id="UP000030017"/>
    </source>
</evidence>
<gene>
    <name evidence="1" type="ORF">N792_07105</name>
</gene>
<organism evidence="1 2">
    <name type="scientific">Lysobacter concretionis Ko07 = DSM 16239</name>
    <dbReference type="NCBI Taxonomy" id="1122185"/>
    <lineage>
        <taxon>Bacteria</taxon>
        <taxon>Pseudomonadati</taxon>
        <taxon>Pseudomonadota</taxon>
        <taxon>Gammaproteobacteria</taxon>
        <taxon>Lysobacterales</taxon>
        <taxon>Lysobacteraceae</taxon>
        <taxon>Novilysobacter</taxon>
    </lineage>
</organism>
<proteinExistence type="predicted"/>
<name>A0A0A0EPM0_9GAMM</name>
<dbReference type="Proteomes" id="UP000030017">
    <property type="component" value="Unassembled WGS sequence"/>
</dbReference>
<keyword evidence="2" id="KW-1185">Reference proteome</keyword>
<dbReference type="RefSeq" id="WP_036193314.1">
    <property type="nucleotide sequence ID" value="NZ_AVPS01000004.1"/>
</dbReference>
<dbReference type="EMBL" id="AVPS01000004">
    <property type="protein sequence ID" value="KGM52098.1"/>
    <property type="molecule type" value="Genomic_DNA"/>
</dbReference>
<accession>A0A0A0EPM0</accession>